<sequence length="682" mass="70798">MTAIPLTVPPRRPVGGSPSGAAGAAGGPASGQPGGHISAALRRVSFAFSADGSHAACLAAEADGRWFVESWRLGQEPGGLCVPQPLRPGAGGHRSENLQSQLLPLIDGRVLICRHQGLWQELVVRGTNGQADLSAGRLQQAGLRLLPLPCPAPGAPVAVALGTDGMTTTSVWLISADGVCAPQLVAELPGLHGGGIWLDEGGRLLGLDRLQRLADGSAQVKAVALDLVTGSVSPLLELSTRSNDRLAACDPATGLVLVRSDAPGEDRLGWGRLGSAEPLRFPECLRGGRQFLRPIAIEPGRNRVAVQADFGATSTLALWEPGSTRVDPLRVPPGRLGGVAHWSAAGLRMPYSAPDHPAAMASVDVDLLLSGESRPIVQPVPLGLAPLQGGRAGFNSVVKVIPQARETGWRLDGSAQRGDGRPWESAQTVTLPGAAGPLEGVVYGGDAWLTAEHLVMALHGGPADAWRLEFEPTLQRFAAEGMAVVAPNQRGSTGYGAEHAEAVQNAWGGPDLDDVLTLLQSIGGQRASLGLRQVALFGVSYGAFLALLAAGTAPEQVARVAAVSPFLSGARLQAEAGPAVQGLAERMGAAQEPADGRGPRDVLLLCHRLTSELLVVHGDADDIVPVTQSRLLRQELLRIGRVQGSDFQYVEAAGAGHEVLAEEGAPLLQELLAGFLRSVRPT</sequence>
<accession>A0A931FJU1</accession>
<keyword evidence="5" id="KW-1185">Reference proteome</keyword>
<evidence type="ECO:0000256" key="1">
    <source>
        <dbReference type="ARBA" id="ARBA00022801"/>
    </source>
</evidence>
<name>A0A931FJU1_9ACTN</name>
<dbReference type="PANTHER" id="PTHR42776:SF27">
    <property type="entry name" value="DIPEPTIDYL PEPTIDASE FAMILY MEMBER 6"/>
    <property type="match status" value="1"/>
</dbReference>
<keyword evidence="1 4" id="KW-0378">Hydrolase</keyword>
<dbReference type="GO" id="GO:0004252">
    <property type="term" value="F:serine-type endopeptidase activity"/>
    <property type="evidence" value="ECO:0007669"/>
    <property type="project" value="TreeGrafter"/>
</dbReference>
<dbReference type="Pfam" id="PF00326">
    <property type="entry name" value="Peptidase_S9"/>
    <property type="match status" value="1"/>
</dbReference>
<evidence type="ECO:0000313" key="4">
    <source>
        <dbReference type="EMBL" id="MBF9073069.1"/>
    </source>
</evidence>
<gene>
    <name evidence="4" type="ORF">I2501_34150</name>
</gene>
<dbReference type="InterPro" id="IPR029058">
    <property type="entry name" value="AB_hydrolase_fold"/>
</dbReference>
<dbReference type="GO" id="GO:0006508">
    <property type="term" value="P:proteolysis"/>
    <property type="evidence" value="ECO:0007669"/>
    <property type="project" value="InterPro"/>
</dbReference>
<organism evidence="4 5">
    <name type="scientific">Streptacidiphilus fuscans</name>
    <dbReference type="NCBI Taxonomy" id="2789292"/>
    <lineage>
        <taxon>Bacteria</taxon>
        <taxon>Bacillati</taxon>
        <taxon>Actinomycetota</taxon>
        <taxon>Actinomycetes</taxon>
        <taxon>Kitasatosporales</taxon>
        <taxon>Streptomycetaceae</taxon>
        <taxon>Streptacidiphilus</taxon>
    </lineage>
</organism>
<feature type="region of interest" description="Disordered" evidence="2">
    <location>
        <begin position="1"/>
        <end position="34"/>
    </location>
</feature>
<dbReference type="SUPFAM" id="SSF53474">
    <property type="entry name" value="alpha/beta-Hydrolases"/>
    <property type="match status" value="1"/>
</dbReference>
<evidence type="ECO:0000259" key="3">
    <source>
        <dbReference type="Pfam" id="PF00326"/>
    </source>
</evidence>
<dbReference type="PANTHER" id="PTHR42776">
    <property type="entry name" value="SERINE PEPTIDASE S9 FAMILY MEMBER"/>
    <property type="match status" value="1"/>
</dbReference>
<dbReference type="AlphaFoldDB" id="A0A931FJU1"/>
<dbReference type="Proteomes" id="UP000657385">
    <property type="component" value="Unassembled WGS sequence"/>
</dbReference>
<dbReference type="InterPro" id="IPR001375">
    <property type="entry name" value="Peptidase_S9_cat"/>
</dbReference>
<feature type="compositionally biased region" description="Low complexity" evidence="2">
    <location>
        <begin position="13"/>
        <end position="22"/>
    </location>
</feature>
<evidence type="ECO:0000313" key="5">
    <source>
        <dbReference type="Proteomes" id="UP000657385"/>
    </source>
</evidence>
<dbReference type="RefSeq" id="WP_196198056.1">
    <property type="nucleotide sequence ID" value="NZ_JADPRT010000020.1"/>
</dbReference>
<reference evidence="4" key="1">
    <citation type="submission" date="2020-11" db="EMBL/GenBank/DDBJ databases">
        <title>Isolation and identification of active actinomycetes.</title>
        <authorList>
            <person name="Yu B."/>
        </authorList>
    </citation>
    <scope>NUCLEOTIDE SEQUENCE</scope>
    <source>
        <strain evidence="4">NEAU-YB345</strain>
    </source>
</reference>
<feature type="domain" description="Peptidase S9 prolyl oligopeptidase catalytic" evidence="3">
    <location>
        <begin position="470"/>
        <end position="672"/>
    </location>
</feature>
<dbReference type="EMBL" id="JADPRT010000020">
    <property type="protein sequence ID" value="MBF9073069.1"/>
    <property type="molecule type" value="Genomic_DNA"/>
</dbReference>
<comment type="caution">
    <text evidence="4">The sequence shown here is derived from an EMBL/GenBank/DDBJ whole genome shotgun (WGS) entry which is preliminary data.</text>
</comment>
<evidence type="ECO:0000256" key="2">
    <source>
        <dbReference type="SAM" id="MobiDB-lite"/>
    </source>
</evidence>
<feature type="compositionally biased region" description="Gly residues" evidence="2">
    <location>
        <begin position="23"/>
        <end position="34"/>
    </location>
</feature>
<dbReference type="Gene3D" id="3.40.50.1820">
    <property type="entry name" value="alpha/beta hydrolase"/>
    <property type="match status" value="1"/>
</dbReference>
<proteinExistence type="predicted"/>
<protein>
    <submittedName>
        <fullName evidence="4">Alpha/beta fold hydrolase</fullName>
    </submittedName>
</protein>